<gene>
    <name evidence="2" type="ORF">MARPO_0075s0065</name>
</gene>
<accession>A0A2R6WM83</accession>
<feature type="compositionally biased region" description="Polar residues" evidence="1">
    <location>
        <begin position="106"/>
        <end position="119"/>
    </location>
</feature>
<proteinExistence type="predicted"/>
<reference evidence="3" key="1">
    <citation type="journal article" date="2017" name="Cell">
        <title>Insights into land plant evolution garnered from the Marchantia polymorpha genome.</title>
        <authorList>
            <person name="Bowman J.L."/>
            <person name="Kohchi T."/>
            <person name="Yamato K.T."/>
            <person name="Jenkins J."/>
            <person name="Shu S."/>
            <person name="Ishizaki K."/>
            <person name="Yamaoka S."/>
            <person name="Nishihama R."/>
            <person name="Nakamura Y."/>
            <person name="Berger F."/>
            <person name="Adam C."/>
            <person name="Aki S.S."/>
            <person name="Althoff F."/>
            <person name="Araki T."/>
            <person name="Arteaga-Vazquez M.A."/>
            <person name="Balasubrmanian S."/>
            <person name="Barry K."/>
            <person name="Bauer D."/>
            <person name="Boehm C.R."/>
            <person name="Briginshaw L."/>
            <person name="Caballero-Perez J."/>
            <person name="Catarino B."/>
            <person name="Chen F."/>
            <person name="Chiyoda S."/>
            <person name="Chovatia M."/>
            <person name="Davies K.M."/>
            <person name="Delmans M."/>
            <person name="Demura T."/>
            <person name="Dierschke T."/>
            <person name="Dolan L."/>
            <person name="Dorantes-Acosta A.E."/>
            <person name="Eklund D.M."/>
            <person name="Florent S.N."/>
            <person name="Flores-Sandoval E."/>
            <person name="Fujiyama A."/>
            <person name="Fukuzawa H."/>
            <person name="Galik B."/>
            <person name="Grimanelli D."/>
            <person name="Grimwood J."/>
            <person name="Grossniklaus U."/>
            <person name="Hamada T."/>
            <person name="Haseloff J."/>
            <person name="Hetherington A.J."/>
            <person name="Higo A."/>
            <person name="Hirakawa Y."/>
            <person name="Hundley H.N."/>
            <person name="Ikeda Y."/>
            <person name="Inoue K."/>
            <person name="Inoue S.I."/>
            <person name="Ishida S."/>
            <person name="Jia Q."/>
            <person name="Kakita M."/>
            <person name="Kanazawa T."/>
            <person name="Kawai Y."/>
            <person name="Kawashima T."/>
            <person name="Kennedy M."/>
            <person name="Kinose K."/>
            <person name="Kinoshita T."/>
            <person name="Kohara Y."/>
            <person name="Koide E."/>
            <person name="Komatsu K."/>
            <person name="Kopischke S."/>
            <person name="Kubo M."/>
            <person name="Kyozuka J."/>
            <person name="Lagercrantz U."/>
            <person name="Lin S.S."/>
            <person name="Lindquist E."/>
            <person name="Lipzen A.M."/>
            <person name="Lu C.W."/>
            <person name="De Luna E."/>
            <person name="Martienssen R.A."/>
            <person name="Minamino N."/>
            <person name="Mizutani M."/>
            <person name="Mizutani M."/>
            <person name="Mochizuki N."/>
            <person name="Monte I."/>
            <person name="Mosher R."/>
            <person name="Nagasaki H."/>
            <person name="Nakagami H."/>
            <person name="Naramoto S."/>
            <person name="Nishitani K."/>
            <person name="Ohtani M."/>
            <person name="Okamoto T."/>
            <person name="Okumura M."/>
            <person name="Phillips J."/>
            <person name="Pollak B."/>
            <person name="Reinders A."/>
            <person name="Rovekamp M."/>
            <person name="Sano R."/>
            <person name="Sawa S."/>
            <person name="Schmid M.W."/>
            <person name="Shirakawa M."/>
            <person name="Solano R."/>
            <person name="Spunde A."/>
            <person name="Suetsugu N."/>
            <person name="Sugano S."/>
            <person name="Sugiyama A."/>
            <person name="Sun R."/>
            <person name="Suzuki Y."/>
            <person name="Takenaka M."/>
            <person name="Takezawa D."/>
            <person name="Tomogane H."/>
            <person name="Tsuzuki M."/>
            <person name="Ueda T."/>
            <person name="Umeda M."/>
            <person name="Ward J.M."/>
            <person name="Watanabe Y."/>
            <person name="Yazaki K."/>
            <person name="Yokoyama R."/>
            <person name="Yoshitake Y."/>
            <person name="Yotsui I."/>
            <person name="Zachgo S."/>
            <person name="Schmutz J."/>
        </authorList>
    </citation>
    <scope>NUCLEOTIDE SEQUENCE [LARGE SCALE GENOMIC DNA]</scope>
    <source>
        <strain evidence="3">Tak-1</strain>
    </source>
</reference>
<feature type="region of interest" description="Disordered" evidence="1">
    <location>
        <begin position="153"/>
        <end position="175"/>
    </location>
</feature>
<dbReference type="Gramene" id="Mp2g03040.1">
    <property type="protein sequence ID" value="Mp2g03040.1.cds"/>
    <property type="gene ID" value="Mp2g03040"/>
</dbReference>
<protein>
    <submittedName>
        <fullName evidence="2">Uncharacterized protein</fullName>
    </submittedName>
</protein>
<feature type="region of interest" description="Disordered" evidence="1">
    <location>
        <begin position="196"/>
        <end position="224"/>
    </location>
</feature>
<sequence>MLSTTRFREAITSRVLPHLFATTWSKTWHVEAPALYTAEPRGIPQRAPCPGGHRGIGILSGGHQRERSFMSDQAGRASASAARHVRRSRHPHASFRGGGFAAERSNFLTGQRTHGTSASRRAGLHRVMHTSNPDGAKGPKVSYRRVKALRGKSAPLGDDDKIGPKVSGKGQGVRGRAPIRPEFKFLVALASESEPNSLAVPRQQREPTTGCGRSLARDRGVSGGADGLAPVRAAGRSEVHLWKVTACLLLRPEVARQRCSRDRERDRGAGRGEWPGHKRFPSSQWLDTPPNRPTSRSAGLHRVRFLPRAAGTDG</sequence>
<dbReference type="EMBL" id="KZ772747">
    <property type="protein sequence ID" value="PTQ34964.1"/>
    <property type="molecule type" value="Genomic_DNA"/>
</dbReference>
<keyword evidence="3" id="KW-1185">Reference proteome</keyword>
<name>A0A2R6WM83_MARPO</name>
<feature type="region of interest" description="Disordered" evidence="1">
    <location>
        <begin position="258"/>
        <end position="314"/>
    </location>
</feature>
<evidence type="ECO:0000313" key="3">
    <source>
        <dbReference type="Proteomes" id="UP000244005"/>
    </source>
</evidence>
<feature type="region of interest" description="Disordered" evidence="1">
    <location>
        <begin position="106"/>
        <end position="140"/>
    </location>
</feature>
<organism evidence="2 3">
    <name type="scientific">Marchantia polymorpha</name>
    <name type="common">Common liverwort</name>
    <name type="synonym">Marchantia aquatica</name>
    <dbReference type="NCBI Taxonomy" id="3197"/>
    <lineage>
        <taxon>Eukaryota</taxon>
        <taxon>Viridiplantae</taxon>
        <taxon>Streptophyta</taxon>
        <taxon>Embryophyta</taxon>
        <taxon>Marchantiophyta</taxon>
        <taxon>Marchantiopsida</taxon>
        <taxon>Marchantiidae</taxon>
        <taxon>Marchantiales</taxon>
        <taxon>Marchantiaceae</taxon>
        <taxon>Marchantia</taxon>
    </lineage>
</organism>
<feature type="compositionally biased region" description="Basic and acidic residues" evidence="1">
    <location>
        <begin position="258"/>
        <end position="276"/>
    </location>
</feature>
<dbReference type="AlphaFoldDB" id="A0A2R6WM83"/>
<evidence type="ECO:0000313" key="2">
    <source>
        <dbReference type="EMBL" id="PTQ34964.1"/>
    </source>
</evidence>
<dbReference type="Proteomes" id="UP000244005">
    <property type="component" value="Unassembled WGS sequence"/>
</dbReference>
<evidence type="ECO:0000256" key="1">
    <source>
        <dbReference type="SAM" id="MobiDB-lite"/>
    </source>
</evidence>